<gene>
    <name evidence="4" type="ORF">ATK06_2098</name>
</gene>
<dbReference type="InterPro" id="IPR027383">
    <property type="entry name" value="Znf_put"/>
</dbReference>
<dbReference type="EMBL" id="PDJF01000001">
    <property type="protein sequence ID" value="PFG28968.1"/>
    <property type="molecule type" value="Genomic_DNA"/>
</dbReference>
<evidence type="ECO:0000259" key="3">
    <source>
        <dbReference type="Pfam" id="PF13490"/>
    </source>
</evidence>
<evidence type="ECO:0000313" key="4">
    <source>
        <dbReference type="EMBL" id="PFG28968.1"/>
    </source>
</evidence>
<dbReference type="RefSeq" id="WP_231913488.1">
    <property type="nucleotide sequence ID" value="NZ_LDYE01000007.1"/>
</dbReference>
<protein>
    <recommendedName>
        <fullName evidence="3">Putative zinc-finger domain-containing protein</fullName>
    </recommendedName>
</protein>
<keyword evidence="5" id="KW-1185">Reference proteome</keyword>
<proteinExistence type="predicted"/>
<keyword evidence="1" id="KW-0805">Transcription regulation</keyword>
<dbReference type="AlphaFoldDB" id="A0A2A9DQK1"/>
<comment type="caution">
    <text evidence="4">The sequence shown here is derived from an EMBL/GenBank/DDBJ whole genome shotgun (WGS) entry which is preliminary data.</text>
</comment>
<accession>A0A2A9DQK1</accession>
<feature type="domain" description="Putative zinc-finger" evidence="3">
    <location>
        <begin position="34"/>
        <end position="63"/>
    </location>
</feature>
<evidence type="ECO:0000256" key="1">
    <source>
        <dbReference type="ARBA" id="ARBA00023015"/>
    </source>
</evidence>
<dbReference type="InterPro" id="IPR041916">
    <property type="entry name" value="Anti_sigma_zinc_sf"/>
</dbReference>
<sequence>MTTTPHSPKNRAKAELILQHAKKVLFSVDHLAPEAIAAYVDCELSPVARKRAHLHLLQCEECAHEVRTQRAASEALNFCNTSDEVRASDDLLAKLTGIAHKCGPGPDASDTPCPKPEEMLDKVETLLRTLKKSTGGA</sequence>
<evidence type="ECO:0000256" key="2">
    <source>
        <dbReference type="ARBA" id="ARBA00023163"/>
    </source>
</evidence>
<name>A0A2A9DQK1_9CORY</name>
<dbReference type="Gene3D" id="1.10.10.1320">
    <property type="entry name" value="Anti-sigma factor, zinc-finger domain"/>
    <property type="match status" value="1"/>
</dbReference>
<dbReference type="STRING" id="1724.GCA_001044175_02042"/>
<reference evidence="4 5" key="1">
    <citation type="submission" date="2017-10" db="EMBL/GenBank/DDBJ databases">
        <title>Sequencing the genomes of 1000 actinobacteria strains.</title>
        <authorList>
            <person name="Klenk H.-P."/>
        </authorList>
    </citation>
    <scope>NUCLEOTIDE SEQUENCE [LARGE SCALE GENOMIC DNA]</scope>
    <source>
        <strain evidence="4 5">DSM 20688</strain>
    </source>
</reference>
<dbReference type="Proteomes" id="UP000221653">
    <property type="component" value="Unassembled WGS sequence"/>
</dbReference>
<organism evidence="4 5">
    <name type="scientific">Corynebacterium renale</name>
    <dbReference type="NCBI Taxonomy" id="1724"/>
    <lineage>
        <taxon>Bacteria</taxon>
        <taxon>Bacillati</taxon>
        <taxon>Actinomycetota</taxon>
        <taxon>Actinomycetes</taxon>
        <taxon>Mycobacteriales</taxon>
        <taxon>Corynebacteriaceae</taxon>
        <taxon>Corynebacterium</taxon>
    </lineage>
</organism>
<keyword evidence="2" id="KW-0804">Transcription</keyword>
<evidence type="ECO:0000313" key="5">
    <source>
        <dbReference type="Proteomes" id="UP000221653"/>
    </source>
</evidence>
<dbReference type="Pfam" id="PF13490">
    <property type="entry name" value="zf-HC2"/>
    <property type="match status" value="1"/>
</dbReference>